<evidence type="ECO:0000256" key="1">
    <source>
        <dbReference type="SAM" id="Phobius"/>
    </source>
</evidence>
<sequence length="256" mass="27563">MAQQAPTQPVRGVTLVRARARQRLIEYAALSVPEVAAHRGALPRHTLPSASTEVHRGRSIVDVRVAASWPVNGEQVVAAVSHAVTSELQRSLGERPDQVRVRIDRLHNERTPAQVAQAYMDVPADPGGEPEPRRGPRGLAAASVVALLLALVLIAAGVLLLREAALGAGWLQGPRLVEAAARSVSGAHWTWWTWPAAVAAGAVGLVLVVVAFIPRPRTHVLVGEGIWLPRAAVGHWHDQQRRDAADEESLRERPVL</sequence>
<dbReference type="RefSeq" id="WP_013139743.1">
    <property type="nucleotide sequence ID" value="NC_014168.1"/>
</dbReference>
<organism evidence="2 3">
    <name type="scientific">Segniliparus rotundus (strain ATCC BAA-972 / CDC 1076 / CIP 108378 / DSM 44985 / JCM 13578)</name>
    <dbReference type="NCBI Taxonomy" id="640132"/>
    <lineage>
        <taxon>Bacteria</taxon>
        <taxon>Bacillati</taxon>
        <taxon>Actinomycetota</taxon>
        <taxon>Actinomycetes</taxon>
        <taxon>Mycobacteriales</taxon>
        <taxon>Segniliparaceae</taxon>
        <taxon>Segniliparus</taxon>
    </lineage>
</organism>
<name>D6ZDN7_SEGRD</name>
<protein>
    <recommendedName>
        <fullName evidence="4">Asp23/Gls24 family envelope stress response protein</fullName>
    </recommendedName>
</protein>
<keyword evidence="1" id="KW-0472">Membrane</keyword>
<gene>
    <name evidence="2" type="ordered locus">Srot_2863</name>
</gene>
<dbReference type="STRING" id="640132.Srot_2863"/>
<dbReference type="KEGG" id="srt:Srot_2863"/>
<proteinExistence type="predicted"/>
<evidence type="ECO:0000313" key="2">
    <source>
        <dbReference type="EMBL" id="ADG99294.1"/>
    </source>
</evidence>
<accession>D6ZDN7</accession>
<dbReference type="eggNOG" id="COG1302">
    <property type="taxonomic scope" value="Bacteria"/>
</dbReference>
<reference evidence="2 3" key="1">
    <citation type="journal article" date="2010" name="Stand. Genomic Sci.">
        <title>Complete genome sequence of Segniliparus rotundus type strain (CDC 1076).</title>
        <authorList>
            <person name="Sikorski J."/>
            <person name="Lapidus A."/>
            <person name="Copeland A."/>
            <person name="Misra M."/>
            <person name="Glavina Del Rio T."/>
            <person name="Nolan M."/>
            <person name="Lucas S."/>
            <person name="Chen F."/>
            <person name="Tice H."/>
            <person name="Cheng J.F."/>
            <person name="Jando M."/>
            <person name="Schneider S."/>
            <person name="Bruce D."/>
            <person name="Goodwin L."/>
            <person name="Pitluck S."/>
            <person name="Liolios K."/>
            <person name="Mikhailova N."/>
            <person name="Pati A."/>
            <person name="Ivanova N."/>
            <person name="Mavromatis K."/>
            <person name="Chen A."/>
            <person name="Palaniappan K."/>
            <person name="Chertkov O."/>
            <person name="Land M."/>
            <person name="Hauser L."/>
            <person name="Chang Y.J."/>
            <person name="Jeffries C.D."/>
            <person name="Brettin T."/>
            <person name="Detter J.C."/>
            <person name="Han C."/>
            <person name="Rohde M."/>
            <person name="Goker M."/>
            <person name="Bristow J."/>
            <person name="Eisen J.A."/>
            <person name="Markowitz V."/>
            <person name="Hugenholtz P."/>
            <person name="Kyrpides N.C."/>
            <person name="Klenk H.P."/>
        </authorList>
    </citation>
    <scope>NUCLEOTIDE SEQUENCE [LARGE SCALE GENOMIC DNA]</scope>
    <source>
        <strain evidence="3">ATCC BAA-972 / CDC 1076 / CIP 108378 / DSM 44985 / JCM 13578</strain>
    </source>
</reference>
<evidence type="ECO:0008006" key="4">
    <source>
        <dbReference type="Google" id="ProtNLM"/>
    </source>
</evidence>
<keyword evidence="1" id="KW-1133">Transmembrane helix</keyword>
<dbReference type="Proteomes" id="UP000002247">
    <property type="component" value="Chromosome"/>
</dbReference>
<keyword evidence="3" id="KW-1185">Reference proteome</keyword>
<dbReference type="AlphaFoldDB" id="D6ZDN7"/>
<keyword evidence="1" id="KW-0812">Transmembrane</keyword>
<dbReference type="EMBL" id="CP001958">
    <property type="protein sequence ID" value="ADG99294.1"/>
    <property type="molecule type" value="Genomic_DNA"/>
</dbReference>
<dbReference type="HOGENOM" id="CLU_1085404_0_0_11"/>
<evidence type="ECO:0000313" key="3">
    <source>
        <dbReference type="Proteomes" id="UP000002247"/>
    </source>
</evidence>
<feature type="transmembrane region" description="Helical" evidence="1">
    <location>
        <begin position="139"/>
        <end position="161"/>
    </location>
</feature>
<feature type="transmembrane region" description="Helical" evidence="1">
    <location>
        <begin position="192"/>
        <end position="213"/>
    </location>
</feature>